<dbReference type="InterPro" id="IPR004127">
    <property type="entry name" value="Prefoldin_subunit_alpha"/>
</dbReference>
<dbReference type="Gene3D" id="1.10.287.370">
    <property type="match status" value="1"/>
</dbReference>
<dbReference type="Proteomes" id="UP000515160">
    <property type="component" value="Chromosome 2R"/>
</dbReference>
<dbReference type="GO" id="GO:1990113">
    <property type="term" value="P:RNA polymerase I assembly"/>
    <property type="evidence" value="ECO:0007669"/>
    <property type="project" value="TreeGrafter"/>
</dbReference>
<evidence type="ECO:0000256" key="2">
    <source>
        <dbReference type="ARBA" id="ARBA00023186"/>
    </source>
</evidence>
<comment type="similarity">
    <text evidence="1">Belongs to the prefoldin subunit alpha family.</text>
</comment>
<dbReference type="Pfam" id="PF02996">
    <property type="entry name" value="Prefoldin"/>
    <property type="match status" value="1"/>
</dbReference>
<proteinExistence type="inferred from homology"/>
<dbReference type="CTD" id="5204"/>
<protein>
    <submittedName>
        <fullName evidence="4">Probable prefoldin subunit 5</fullName>
    </submittedName>
</protein>
<dbReference type="RefSeq" id="XP_034113064.1">
    <property type="nucleotide sequence ID" value="XM_034257173.2"/>
</dbReference>
<dbReference type="AlphaFoldDB" id="A0A6P8XJF1"/>
<dbReference type="GO" id="GO:1990114">
    <property type="term" value="P:RNA polymerase II core complex assembly"/>
    <property type="evidence" value="ECO:0007669"/>
    <property type="project" value="TreeGrafter"/>
</dbReference>
<reference evidence="4" key="1">
    <citation type="submission" date="2025-08" db="UniProtKB">
        <authorList>
            <consortium name="RefSeq"/>
        </authorList>
    </citation>
    <scope>IDENTIFICATION</scope>
    <source>
        <strain evidence="4">15112-1751.03</strain>
        <tissue evidence="4">Whole Adult</tissue>
    </source>
</reference>
<name>A0A6P8XJF1_DROAB</name>
<evidence type="ECO:0000256" key="1">
    <source>
        <dbReference type="ARBA" id="ARBA00010048"/>
    </source>
</evidence>
<dbReference type="PANTHER" id="PTHR12674">
    <property type="entry name" value="PREFOLDIN SUBUNIT 5"/>
    <property type="match status" value="1"/>
</dbReference>
<dbReference type="NCBIfam" id="TIGR00293">
    <property type="entry name" value="prefoldin subunit alpha"/>
    <property type="match status" value="1"/>
</dbReference>
<dbReference type="OrthoDB" id="10267474at2759"/>
<dbReference type="CDD" id="cd23157">
    <property type="entry name" value="Prefoldin_5"/>
    <property type="match status" value="1"/>
</dbReference>
<dbReference type="GO" id="GO:1990115">
    <property type="term" value="P:RNA polymerase III assembly"/>
    <property type="evidence" value="ECO:0007669"/>
    <property type="project" value="TreeGrafter"/>
</dbReference>
<dbReference type="GeneID" id="117573774"/>
<evidence type="ECO:0000313" key="3">
    <source>
        <dbReference type="Proteomes" id="UP000515160"/>
    </source>
</evidence>
<dbReference type="PANTHER" id="PTHR12674:SF2">
    <property type="entry name" value="PREFOLDIN SUBUNIT 5"/>
    <property type="match status" value="1"/>
</dbReference>
<keyword evidence="3" id="KW-1185">Reference proteome</keyword>
<dbReference type="GO" id="GO:0006457">
    <property type="term" value="P:protein folding"/>
    <property type="evidence" value="ECO:0007669"/>
    <property type="project" value="InterPro"/>
</dbReference>
<keyword evidence="2" id="KW-0143">Chaperone</keyword>
<dbReference type="GO" id="GO:0016272">
    <property type="term" value="C:prefoldin complex"/>
    <property type="evidence" value="ECO:0007669"/>
    <property type="project" value="InterPro"/>
</dbReference>
<dbReference type="SUPFAM" id="SSF46579">
    <property type="entry name" value="Prefoldin"/>
    <property type="match status" value="1"/>
</dbReference>
<dbReference type="GO" id="GO:0051082">
    <property type="term" value="F:unfolded protein binding"/>
    <property type="evidence" value="ECO:0007669"/>
    <property type="project" value="InterPro"/>
</dbReference>
<dbReference type="FunFam" id="1.10.287.370:FF:000004">
    <property type="entry name" value="Probable prefoldin subunit 5"/>
    <property type="match status" value="1"/>
</dbReference>
<evidence type="ECO:0000313" key="4">
    <source>
        <dbReference type="RefSeq" id="XP_034113064.1"/>
    </source>
</evidence>
<dbReference type="InterPro" id="IPR011599">
    <property type="entry name" value="PFD_alpha_archaea"/>
</dbReference>
<accession>A0A6P8XJF1</accession>
<dbReference type="InterPro" id="IPR009053">
    <property type="entry name" value="Prefoldin"/>
</dbReference>
<dbReference type="GO" id="GO:0005737">
    <property type="term" value="C:cytoplasm"/>
    <property type="evidence" value="ECO:0007669"/>
    <property type="project" value="TreeGrafter"/>
</dbReference>
<sequence length="172" mass="19708">MAATANNTAKTEMIDLTKLSPDQLMQIKQEFEQEMSSIQDSLSTLHSCKAKYAGSKDALESFQPDWENRQILVPLTSSMYVPGRIKDLNNFIIDIGTGYYIEKDLDGSKDYFKRRVEYVQEQIEKIEKIQLQKTRFLNSVIGILEVKQAAAAKMIQQQQQQQQQQPQAKQTA</sequence>
<gene>
    <name evidence="4" type="primary">LOC117573774</name>
</gene>
<organism evidence="3 4">
    <name type="scientific">Drosophila albomicans</name>
    <name type="common">Fruit fly</name>
    <dbReference type="NCBI Taxonomy" id="7291"/>
    <lineage>
        <taxon>Eukaryota</taxon>
        <taxon>Metazoa</taxon>
        <taxon>Ecdysozoa</taxon>
        <taxon>Arthropoda</taxon>
        <taxon>Hexapoda</taxon>
        <taxon>Insecta</taxon>
        <taxon>Pterygota</taxon>
        <taxon>Neoptera</taxon>
        <taxon>Endopterygota</taxon>
        <taxon>Diptera</taxon>
        <taxon>Brachycera</taxon>
        <taxon>Muscomorpha</taxon>
        <taxon>Ephydroidea</taxon>
        <taxon>Drosophilidae</taxon>
        <taxon>Drosophila</taxon>
    </lineage>
</organism>